<keyword evidence="1" id="KW-0732">Signal</keyword>
<gene>
    <name evidence="2" type="ORF">SAMN05216381_2861</name>
</gene>
<evidence type="ECO:0000313" key="2">
    <source>
        <dbReference type="EMBL" id="SDF99308.1"/>
    </source>
</evidence>
<evidence type="ECO:0000256" key="1">
    <source>
        <dbReference type="SAM" id="SignalP"/>
    </source>
</evidence>
<accession>A0A1G7QLF1</accession>
<dbReference type="Proteomes" id="UP000243378">
    <property type="component" value="Unassembled WGS sequence"/>
</dbReference>
<dbReference type="PROSITE" id="PS51257">
    <property type="entry name" value="PROKAR_LIPOPROTEIN"/>
    <property type="match status" value="1"/>
</dbReference>
<organism evidence="2 3">
    <name type="scientific">Phytopseudomonas seleniipraecipitans</name>
    <dbReference type="NCBI Taxonomy" id="640205"/>
    <lineage>
        <taxon>Bacteria</taxon>
        <taxon>Pseudomonadati</taxon>
        <taxon>Pseudomonadota</taxon>
        <taxon>Gammaproteobacteria</taxon>
        <taxon>Pseudomonadales</taxon>
        <taxon>Pseudomonadaceae</taxon>
        <taxon>Phytopseudomonas</taxon>
    </lineage>
</organism>
<evidence type="ECO:0000313" key="3">
    <source>
        <dbReference type="Proteomes" id="UP000243378"/>
    </source>
</evidence>
<dbReference type="STRING" id="640205.SAMN05216381_2861"/>
<name>A0A1G7QLF1_9GAMM</name>
<protein>
    <recommendedName>
        <fullName evidence="4">Glutamine synthetase</fullName>
    </recommendedName>
</protein>
<sequence>MSVFLLRQLVMGSVLLLACALPAQAAFTLPGDAMRCTGSATLVNCSDRFGNHYGIVQQGSDTLMRGFDAISGQRWAQTSTTYGRLQLFTGISSNGELWIGTSRRIGWNVVSRFSSSKGERDRVNCNRMIGCQ</sequence>
<evidence type="ECO:0008006" key="4">
    <source>
        <dbReference type="Google" id="ProtNLM"/>
    </source>
</evidence>
<proteinExistence type="predicted"/>
<feature type="signal peptide" evidence="1">
    <location>
        <begin position="1"/>
        <end position="25"/>
    </location>
</feature>
<dbReference type="EMBL" id="FNBM01000006">
    <property type="protein sequence ID" value="SDF99308.1"/>
    <property type="molecule type" value="Genomic_DNA"/>
</dbReference>
<reference evidence="2 3" key="1">
    <citation type="submission" date="2016-10" db="EMBL/GenBank/DDBJ databases">
        <authorList>
            <person name="de Groot N.N."/>
        </authorList>
    </citation>
    <scope>NUCLEOTIDE SEQUENCE [LARGE SCALE GENOMIC DNA]</scope>
    <source>
        <strain evidence="2 3">LMG 25475</strain>
    </source>
</reference>
<feature type="chain" id="PRO_5017481310" description="Glutamine synthetase" evidence="1">
    <location>
        <begin position="26"/>
        <end position="132"/>
    </location>
</feature>
<dbReference type="AlphaFoldDB" id="A0A1G7QLF1"/>